<dbReference type="GO" id="GO:0008967">
    <property type="term" value="F:phosphoglycolate phosphatase activity"/>
    <property type="evidence" value="ECO:0007669"/>
    <property type="project" value="UniProtKB-EC"/>
</dbReference>
<dbReference type="InterPro" id="IPR023214">
    <property type="entry name" value="HAD_sf"/>
</dbReference>
<keyword evidence="6" id="KW-1185">Reference proteome</keyword>
<dbReference type="EC" id="3.1.3.18" evidence="5"/>
<dbReference type="Gene3D" id="3.40.50.1000">
    <property type="entry name" value="HAD superfamily/HAD-like"/>
    <property type="match status" value="1"/>
</dbReference>
<keyword evidence="2 5" id="KW-0378">Hydrolase</keyword>
<dbReference type="Pfam" id="PF13419">
    <property type="entry name" value="HAD_2"/>
    <property type="match status" value="1"/>
</dbReference>
<keyword evidence="4" id="KW-0119">Carbohydrate metabolism</keyword>
<proteinExistence type="predicted"/>
<evidence type="ECO:0000256" key="1">
    <source>
        <dbReference type="ARBA" id="ARBA00022723"/>
    </source>
</evidence>
<dbReference type="RefSeq" id="WP_310274723.1">
    <property type="nucleotide sequence ID" value="NZ_JAVDWR010000001.1"/>
</dbReference>
<dbReference type="SUPFAM" id="SSF56784">
    <property type="entry name" value="HAD-like"/>
    <property type="match status" value="1"/>
</dbReference>
<dbReference type="SFLD" id="SFLDS00003">
    <property type="entry name" value="Haloacid_Dehalogenase"/>
    <property type="match status" value="1"/>
</dbReference>
<evidence type="ECO:0000256" key="4">
    <source>
        <dbReference type="ARBA" id="ARBA00023277"/>
    </source>
</evidence>
<accession>A0ABU1VVX4</accession>
<dbReference type="InterPro" id="IPR036412">
    <property type="entry name" value="HAD-like_sf"/>
</dbReference>
<comment type="caution">
    <text evidence="5">The sequence shown here is derived from an EMBL/GenBank/DDBJ whole genome shotgun (WGS) entry which is preliminary data.</text>
</comment>
<dbReference type="InterPro" id="IPR041492">
    <property type="entry name" value="HAD_2"/>
</dbReference>
<keyword evidence="1" id="KW-0479">Metal-binding</keyword>
<organism evidence="5 6">
    <name type="scientific">Rheinheimera soli</name>
    <dbReference type="NCBI Taxonomy" id="443616"/>
    <lineage>
        <taxon>Bacteria</taxon>
        <taxon>Pseudomonadati</taxon>
        <taxon>Pseudomonadota</taxon>
        <taxon>Gammaproteobacteria</taxon>
        <taxon>Chromatiales</taxon>
        <taxon>Chromatiaceae</taxon>
        <taxon>Rheinheimera</taxon>
    </lineage>
</organism>
<evidence type="ECO:0000313" key="6">
    <source>
        <dbReference type="Proteomes" id="UP001257909"/>
    </source>
</evidence>
<dbReference type="PANTHER" id="PTHR43434:SF23">
    <property type="entry name" value="PHOSPHOGLYCOLATE PHOSPHATASE"/>
    <property type="match status" value="1"/>
</dbReference>
<evidence type="ECO:0000256" key="2">
    <source>
        <dbReference type="ARBA" id="ARBA00022801"/>
    </source>
</evidence>
<sequence>MTQQLIQLKKPAAVLFDLDGTLVDTAQDLGAALNFVLRQHGMAEKSHEEYRPMASHGAKGLLQLGFGEALKDIDFGKARQSLLEYYHEHSGVHSGLFPGAEELFAALEVRNIPWAIVTNKPFKLAAKVQRQLPALLQSRLLIGGDSLAQRKPDPTPLWMTAHYMKVAASSCWYIGDAERDIEAGRRAGMQTVMCDFGYVGPDDKTELWGADLHISAFTDLIQYLD</sequence>
<dbReference type="InterPro" id="IPR050155">
    <property type="entry name" value="HAD-like_hydrolase_sf"/>
</dbReference>
<dbReference type="InterPro" id="IPR023198">
    <property type="entry name" value="PGP-like_dom2"/>
</dbReference>
<evidence type="ECO:0000313" key="5">
    <source>
        <dbReference type="EMBL" id="MDR7119847.1"/>
    </source>
</evidence>
<protein>
    <submittedName>
        <fullName evidence="5">Phosphoglycolate phosphatase</fullName>
        <ecNumber evidence="5">3.1.3.18</ecNumber>
    </submittedName>
</protein>
<dbReference type="EMBL" id="JAVDWR010000001">
    <property type="protein sequence ID" value="MDR7119847.1"/>
    <property type="molecule type" value="Genomic_DNA"/>
</dbReference>
<keyword evidence="3" id="KW-0460">Magnesium</keyword>
<dbReference type="InterPro" id="IPR006439">
    <property type="entry name" value="HAD-SF_hydro_IA"/>
</dbReference>
<evidence type="ECO:0000256" key="3">
    <source>
        <dbReference type="ARBA" id="ARBA00022842"/>
    </source>
</evidence>
<gene>
    <name evidence="5" type="ORF">J2W69_000762</name>
</gene>
<dbReference type="Proteomes" id="UP001257909">
    <property type="component" value="Unassembled WGS sequence"/>
</dbReference>
<name>A0ABU1VVX4_9GAMM</name>
<dbReference type="SFLD" id="SFLDG01129">
    <property type="entry name" value="C1.5:_HAD__Beta-PGM__Phosphata"/>
    <property type="match status" value="1"/>
</dbReference>
<reference evidence="5 6" key="1">
    <citation type="submission" date="2023-07" db="EMBL/GenBank/DDBJ databases">
        <title>Sorghum-associated microbial communities from plants grown in Nebraska, USA.</title>
        <authorList>
            <person name="Schachtman D."/>
        </authorList>
    </citation>
    <scope>NUCLEOTIDE SEQUENCE [LARGE SCALE GENOMIC DNA]</scope>
    <source>
        <strain evidence="5 6">4138</strain>
    </source>
</reference>
<dbReference type="NCBIfam" id="TIGR01549">
    <property type="entry name" value="HAD-SF-IA-v1"/>
    <property type="match status" value="1"/>
</dbReference>
<dbReference type="PANTHER" id="PTHR43434">
    <property type="entry name" value="PHOSPHOGLYCOLATE PHOSPHATASE"/>
    <property type="match status" value="1"/>
</dbReference>
<dbReference type="Gene3D" id="1.10.150.240">
    <property type="entry name" value="Putative phosphatase, domain 2"/>
    <property type="match status" value="1"/>
</dbReference>